<dbReference type="Pfam" id="PF25601">
    <property type="entry name" value="AAA_lid_14"/>
    <property type="match status" value="1"/>
</dbReference>
<evidence type="ECO:0000256" key="1">
    <source>
        <dbReference type="ARBA" id="ARBA00022741"/>
    </source>
</evidence>
<keyword evidence="1" id="KW-0547">Nucleotide-binding</keyword>
<dbReference type="GO" id="GO:0043565">
    <property type="term" value="F:sequence-specific DNA binding"/>
    <property type="evidence" value="ECO:0007669"/>
    <property type="project" value="InterPro"/>
</dbReference>
<name>A0A9D2L7E6_9FIRM</name>
<dbReference type="InterPro" id="IPR027417">
    <property type="entry name" value="P-loop_NTPase"/>
</dbReference>
<dbReference type="PROSITE" id="PS50045">
    <property type="entry name" value="SIGMA54_INTERACT_4"/>
    <property type="match status" value="1"/>
</dbReference>
<dbReference type="FunFam" id="3.40.50.300:FF:000006">
    <property type="entry name" value="DNA-binding transcriptional regulator NtrC"/>
    <property type="match status" value="1"/>
</dbReference>
<dbReference type="Proteomes" id="UP000886804">
    <property type="component" value="Unassembled WGS sequence"/>
</dbReference>
<dbReference type="SUPFAM" id="SSF46689">
    <property type="entry name" value="Homeodomain-like"/>
    <property type="match status" value="1"/>
</dbReference>
<reference evidence="6" key="2">
    <citation type="submission" date="2021-04" db="EMBL/GenBank/DDBJ databases">
        <authorList>
            <person name="Gilroy R."/>
        </authorList>
    </citation>
    <scope>NUCLEOTIDE SEQUENCE</scope>
    <source>
        <strain evidence="6">CHK188-4685</strain>
    </source>
</reference>
<dbReference type="PROSITE" id="PS00675">
    <property type="entry name" value="SIGMA54_INTERACT_1"/>
    <property type="match status" value="1"/>
</dbReference>
<dbReference type="Gene3D" id="1.10.8.60">
    <property type="match status" value="1"/>
</dbReference>
<accession>A0A9D2L7E6</accession>
<dbReference type="Gene3D" id="1.10.10.60">
    <property type="entry name" value="Homeodomain-like"/>
    <property type="match status" value="1"/>
</dbReference>
<dbReference type="InterPro" id="IPR025662">
    <property type="entry name" value="Sigma_54_int_dom_ATP-bd_1"/>
</dbReference>
<feature type="domain" description="Sigma-54 factor interaction" evidence="5">
    <location>
        <begin position="10"/>
        <end position="242"/>
    </location>
</feature>
<keyword evidence="4" id="KW-0804">Transcription</keyword>
<dbReference type="CDD" id="cd00009">
    <property type="entry name" value="AAA"/>
    <property type="match status" value="1"/>
</dbReference>
<dbReference type="InterPro" id="IPR009057">
    <property type="entry name" value="Homeodomain-like_sf"/>
</dbReference>
<evidence type="ECO:0000259" key="5">
    <source>
        <dbReference type="PROSITE" id="PS50045"/>
    </source>
</evidence>
<dbReference type="EMBL" id="DWYS01000067">
    <property type="protein sequence ID" value="HJB07350.1"/>
    <property type="molecule type" value="Genomic_DNA"/>
</dbReference>
<dbReference type="InterPro" id="IPR002078">
    <property type="entry name" value="Sigma_54_int"/>
</dbReference>
<keyword evidence="2" id="KW-0067">ATP-binding</keyword>
<evidence type="ECO:0000256" key="3">
    <source>
        <dbReference type="ARBA" id="ARBA00023015"/>
    </source>
</evidence>
<dbReference type="GO" id="GO:0005524">
    <property type="term" value="F:ATP binding"/>
    <property type="evidence" value="ECO:0007669"/>
    <property type="project" value="UniProtKB-KW"/>
</dbReference>
<dbReference type="GO" id="GO:0006355">
    <property type="term" value="P:regulation of DNA-templated transcription"/>
    <property type="evidence" value="ECO:0007669"/>
    <property type="project" value="InterPro"/>
</dbReference>
<organism evidence="6 7">
    <name type="scientific">Candidatus Enterocloster faecavium</name>
    <dbReference type="NCBI Taxonomy" id="2838560"/>
    <lineage>
        <taxon>Bacteria</taxon>
        <taxon>Bacillati</taxon>
        <taxon>Bacillota</taxon>
        <taxon>Clostridia</taxon>
        <taxon>Lachnospirales</taxon>
        <taxon>Lachnospiraceae</taxon>
        <taxon>Enterocloster</taxon>
    </lineage>
</organism>
<dbReference type="AlphaFoldDB" id="A0A9D2L7E6"/>
<keyword evidence="3" id="KW-0805">Transcription regulation</keyword>
<evidence type="ECO:0000313" key="6">
    <source>
        <dbReference type="EMBL" id="HJB07350.1"/>
    </source>
</evidence>
<dbReference type="Pfam" id="PF02954">
    <property type="entry name" value="HTH_8"/>
    <property type="match status" value="1"/>
</dbReference>
<dbReference type="Gene3D" id="3.40.50.300">
    <property type="entry name" value="P-loop containing nucleotide triphosphate hydrolases"/>
    <property type="match status" value="1"/>
</dbReference>
<dbReference type="Pfam" id="PF00158">
    <property type="entry name" value="Sigma54_activat"/>
    <property type="match status" value="1"/>
</dbReference>
<evidence type="ECO:0000256" key="4">
    <source>
        <dbReference type="ARBA" id="ARBA00023163"/>
    </source>
</evidence>
<dbReference type="PANTHER" id="PTHR32071">
    <property type="entry name" value="TRANSCRIPTIONAL REGULATORY PROTEIN"/>
    <property type="match status" value="1"/>
</dbReference>
<dbReference type="InterPro" id="IPR058031">
    <property type="entry name" value="AAA_lid_NorR"/>
</dbReference>
<protein>
    <submittedName>
        <fullName evidence="6">Sigma 54-interacting transcriptional regulator</fullName>
    </submittedName>
</protein>
<dbReference type="InterPro" id="IPR002197">
    <property type="entry name" value="HTH_Fis"/>
</dbReference>
<proteinExistence type="predicted"/>
<dbReference type="SUPFAM" id="SSF52540">
    <property type="entry name" value="P-loop containing nucleoside triphosphate hydrolases"/>
    <property type="match status" value="1"/>
</dbReference>
<evidence type="ECO:0000256" key="2">
    <source>
        <dbReference type="ARBA" id="ARBA00022840"/>
    </source>
</evidence>
<gene>
    <name evidence="6" type="ORF">H9716_05725</name>
</gene>
<comment type="caution">
    <text evidence="6">The sequence shown here is derived from an EMBL/GenBank/DDBJ whole genome shotgun (WGS) entry which is preliminary data.</text>
</comment>
<evidence type="ECO:0000313" key="7">
    <source>
        <dbReference type="Proteomes" id="UP000886804"/>
    </source>
</evidence>
<reference evidence="6" key="1">
    <citation type="journal article" date="2021" name="PeerJ">
        <title>Extensive microbial diversity within the chicken gut microbiome revealed by metagenomics and culture.</title>
        <authorList>
            <person name="Gilroy R."/>
            <person name="Ravi A."/>
            <person name="Getino M."/>
            <person name="Pursley I."/>
            <person name="Horton D.L."/>
            <person name="Alikhan N.F."/>
            <person name="Baker D."/>
            <person name="Gharbi K."/>
            <person name="Hall N."/>
            <person name="Watson M."/>
            <person name="Adriaenssens E.M."/>
            <person name="Foster-Nyarko E."/>
            <person name="Jarju S."/>
            <person name="Secka A."/>
            <person name="Antonio M."/>
            <person name="Oren A."/>
            <person name="Chaudhuri R.R."/>
            <person name="La Ragione R."/>
            <person name="Hildebrand F."/>
            <person name="Pallen M.J."/>
        </authorList>
    </citation>
    <scope>NUCLEOTIDE SEQUENCE</scope>
    <source>
        <strain evidence="6">CHK188-4685</strain>
    </source>
</reference>
<sequence>MDYSSTQKNFLTASPSMRDVCRKADLLAQSNVSVLIYGESGVGKNQLAEYIQQRSPLSQAPFIHVFCNAVSDSLFASELFGYTPGAFTGASSRGKTGLLESAQNGTILFDDINELSAENQALLLHFLQNKTITPIGSLKSREIRTRIISLSGSSLPDLIQAGTFRADLYYRICVASIYIPPLRERREEIPLFLRYFIRQFEEEYGCRSRDCRILDPQMERLCALSWTGNLWEVQNLALRICLSDRPEDVIEDYLKAEEQRLFASASSQNGSFKPVQTLKEALQDFEKSYIQKVISQSDSLQSAARQLGISYSSLCRKRAEYGMVRSRKFPGTAQSVHRGSFPGE</sequence>